<keyword evidence="4 13" id="KW-0812">Transmembrane</keyword>
<dbReference type="Gene3D" id="3.30.70.1230">
    <property type="entry name" value="Nucleotide cyclase"/>
    <property type="match status" value="2"/>
</dbReference>
<keyword evidence="15" id="KW-1185">Reference proteome</keyword>
<evidence type="ECO:0000256" key="4">
    <source>
        <dbReference type="ARBA" id="ARBA00022692"/>
    </source>
</evidence>
<dbReference type="PANTHER" id="PTHR45627">
    <property type="entry name" value="ADENYLATE CYCLASE TYPE 1"/>
    <property type="match status" value="1"/>
</dbReference>
<feature type="domain" description="Guanylate cyclase" evidence="14">
    <location>
        <begin position="904"/>
        <end position="1075"/>
    </location>
</feature>
<comment type="catalytic activity">
    <reaction evidence="1">
        <text>ATP = 3',5'-cyclic AMP + diphosphate</text>
        <dbReference type="Rhea" id="RHEA:15389"/>
        <dbReference type="ChEBI" id="CHEBI:30616"/>
        <dbReference type="ChEBI" id="CHEBI:33019"/>
        <dbReference type="ChEBI" id="CHEBI:58165"/>
        <dbReference type="EC" id="4.6.1.1"/>
    </reaction>
</comment>
<dbReference type="GO" id="GO:0005524">
    <property type="term" value="F:ATP binding"/>
    <property type="evidence" value="ECO:0007669"/>
    <property type="project" value="UniProtKB-KW"/>
</dbReference>
<dbReference type="Pfam" id="PF00211">
    <property type="entry name" value="Guanylate_cyc"/>
    <property type="match status" value="2"/>
</dbReference>
<keyword evidence="5" id="KW-0479">Metal-binding</keyword>
<feature type="domain" description="Guanylate cyclase" evidence="14">
    <location>
        <begin position="304"/>
        <end position="421"/>
    </location>
</feature>
<feature type="transmembrane region" description="Helical" evidence="13">
    <location>
        <begin position="601"/>
        <end position="620"/>
    </location>
</feature>
<comment type="subcellular location">
    <subcellularLocation>
        <location evidence="2">Membrane</location>
        <topology evidence="2">Multi-pass membrane protein</topology>
    </subcellularLocation>
</comment>
<evidence type="ECO:0000256" key="6">
    <source>
        <dbReference type="ARBA" id="ARBA00022741"/>
    </source>
</evidence>
<dbReference type="GO" id="GO:0004016">
    <property type="term" value="F:adenylate cyclase activity"/>
    <property type="evidence" value="ECO:0007669"/>
    <property type="project" value="UniProtKB-EC"/>
</dbReference>
<feature type="transmembrane region" description="Helical" evidence="13">
    <location>
        <begin position="79"/>
        <end position="100"/>
    </location>
</feature>
<proteinExistence type="predicted"/>
<evidence type="ECO:0000256" key="5">
    <source>
        <dbReference type="ARBA" id="ARBA00022723"/>
    </source>
</evidence>
<dbReference type="CDD" id="cd07302">
    <property type="entry name" value="CHD"/>
    <property type="match status" value="2"/>
</dbReference>
<dbReference type="AlphaFoldDB" id="A0A6I8VXC3"/>
<keyword evidence="7" id="KW-0067">ATP-binding</keyword>
<evidence type="ECO:0000313" key="15">
    <source>
        <dbReference type="Proteomes" id="UP000001819"/>
    </source>
</evidence>
<keyword evidence="10 13" id="KW-0472">Membrane</keyword>
<dbReference type="PANTHER" id="PTHR45627:SF23">
    <property type="entry name" value="AT30656P-RELATED"/>
    <property type="match status" value="1"/>
</dbReference>
<keyword evidence="11" id="KW-0456">Lyase</keyword>
<evidence type="ECO:0000256" key="10">
    <source>
        <dbReference type="ARBA" id="ARBA00023136"/>
    </source>
</evidence>
<keyword evidence="8" id="KW-0460">Magnesium</keyword>
<accession>A0A6I8VXC3</accession>
<evidence type="ECO:0000256" key="1">
    <source>
        <dbReference type="ARBA" id="ARBA00001593"/>
    </source>
</evidence>
<evidence type="ECO:0000313" key="16">
    <source>
        <dbReference type="RefSeq" id="XP_033235707.1"/>
    </source>
</evidence>
<sequence>MPTSRRTSFKQCPLNYAKERRWEPDYLKVKCTELGVENEYMLYQRRQRISYLRVFYILHILATLFHCIMILVFCAHNGLIVFDIAVYVIATVLILSILSVNFNEEYVSSNPWILTITSVLSALILVSADVFQGTYQYYKNDWMLATSYDTYTILIIYMFLPIPSLLGAVLLGSAVSVLFITYFMKVVATRFHYFSMSEVDAYNQISVDVIHYFCFNLLGVFFRIINEIVVRSSFLNRHQYIMEKIWLRNARIQEKMLLDSIIPPQIAKPIQEDIKSRLARKGDSLRPTRVMEQIMAIQIHPEVTVLYADVVNYTHLTTTVNVEKLVRLLHDLYGRFDMAATQFEVQRIKFLGDCYYCVAGLMRPNPDHAKCCVNLGLSMISHIQEVRIQNEVDIDMRIGIHSGSVIAGVIGEAKLQFDIWGAWDIPDQHSLKIILLLCAGTDVTIANLLESTGAPGFVHISGRTLSQLDADQYTIFPGTESALAEPFLREKNIRTYLLTGEVNMDPDTYRLDSWGSLSVSALDISERPEFHTHFATDDSINDELREEFKNMPVSGVELFKSWSACFGRKTQPTADPSIHKICLHFNDPHLEWKYLMQSDYMFKYSILLAWCSGCSLIYIQLIESLDPCDICIVINFFAFFCLTALLLIAWYKKICWWMYGRSDKILFNKSNCRIFRLHDKIVRHLTVRVCIYVLILASYFSLIVLIMVNCNWEEFQMNDIESKLYHYEMDLNMCFHPWVVTNMVALIIGVSFTFARIPFMVKTVITLCFTIVYMVIIFFQFDFVFHHSATINPWFPSEIAHGMRILITLFMMYLKERHSEFNNKIGFEWSVDLTKKKQDADETNQSITIVLNNILPAHVGGSGVPWLSLTGSHRSISLALSTVKVYIRNLAKHELYYEEYKMVSVMFASLTNFEMDLRHLRILNEIIREFDRLLIHYQEYYVVEKIKIVGCTYMAACGLDVNYADRVNNWLAKRDSLLEEVEQAQRTRKSSTKESVESHEEVVFVMATFALDLMRTLWTVKKSYEDLQWHYDRSLIVGDMAIGISSGEVMAGVVGASHPHYDIWGSPVNMASRMYSTGRIGHIHVTEETALLLREFGVDCICRGMTFVKGAGRIPTYFVAIDDDYHFVPVTQWSQTSDRRRSVTGLGLLTDSSSSYEDD</sequence>
<dbReference type="FunFam" id="3.30.70.1230:FF:000024">
    <property type="entry name" value="ACXA, isoform A"/>
    <property type="match status" value="1"/>
</dbReference>
<dbReference type="RefSeq" id="XP_033235707.1">
    <property type="nucleotide sequence ID" value="XM_033379816.1"/>
</dbReference>
<dbReference type="GO" id="GO:0009190">
    <property type="term" value="P:cyclic nucleotide biosynthetic process"/>
    <property type="evidence" value="ECO:0007669"/>
    <property type="project" value="InterPro"/>
</dbReference>
<evidence type="ECO:0000256" key="2">
    <source>
        <dbReference type="ARBA" id="ARBA00004141"/>
    </source>
</evidence>
<keyword evidence="12" id="KW-0175">Coiled coil</keyword>
<feature type="transmembrane region" description="Helical" evidence="13">
    <location>
        <begin position="151"/>
        <end position="184"/>
    </location>
</feature>
<keyword evidence="9 13" id="KW-1133">Transmembrane helix</keyword>
<evidence type="ECO:0000256" key="11">
    <source>
        <dbReference type="ARBA" id="ARBA00023239"/>
    </source>
</evidence>
<name>A0A6I8VXC3_DROPS</name>
<feature type="transmembrane region" description="Helical" evidence="13">
    <location>
        <begin position="51"/>
        <end position="73"/>
    </location>
</feature>
<dbReference type="FunCoup" id="A0A6I8VXC3">
    <property type="interactions" value="108"/>
</dbReference>
<dbReference type="SUPFAM" id="SSF55073">
    <property type="entry name" value="Nucleotide cyclase"/>
    <property type="match status" value="2"/>
</dbReference>
<dbReference type="EC" id="4.6.1.1" evidence="3"/>
<reference evidence="16" key="1">
    <citation type="submission" date="2025-08" db="UniProtKB">
        <authorList>
            <consortium name="RefSeq"/>
        </authorList>
    </citation>
    <scope>IDENTIFICATION</scope>
    <source>
        <strain evidence="16">MV-25-SWS-2005</strain>
        <tissue evidence="16">Whole body</tissue>
    </source>
</reference>
<evidence type="ECO:0000256" key="8">
    <source>
        <dbReference type="ARBA" id="ARBA00022842"/>
    </source>
</evidence>
<feature type="transmembrane region" description="Helical" evidence="13">
    <location>
        <begin position="112"/>
        <end position="131"/>
    </location>
</feature>
<dbReference type="GO" id="GO:0046872">
    <property type="term" value="F:metal ion binding"/>
    <property type="evidence" value="ECO:0007669"/>
    <property type="project" value="UniProtKB-KW"/>
</dbReference>
<feature type="coiled-coil region" evidence="12">
    <location>
        <begin position="967"/>
        <end position="994"/>
    </location>
</feature>
<dbReference type="ExpressionAtlas" id="A0A6I8VXC3">
    <property type="expression patterns" value="baseline"/>
</dbReference>
<dbReference type="GO" id="GO:0007189">
    <property type="term" value="P:adenylate cyclase-activating G protein-coupled receptor signaling pathway"/>
    <property type="evidence" value="ECO:0007669"/>
    <property type="project" value="TreeGrafter"/>
</dbReference>
<evidence type="ECO:0000256" key="3">
    <source>
        <dbReference type="ARBA" id="ARBA00012201"/>
    </source>
</evidence>
<dbReference type="InParanoid" id="A0A6I8VXC3"/>
<dbReference type="PROSITE" id="PS50125">
    <property type="entry name" value="GUANYLATE_CYCLASE_2"/>
    <property type="match status" value="2"/>
</dbReference>
<protein>
    <recommendedName>
        <fullName evidence="3">adenylate cyclase</fullName>
        <ecNumber evidence="3">4.6.1.1</ecNumber>
    </recommendedName>
</protein>
<evidence type="ECO:0000256" key="9">
    <source>
        <dbReference type="ARBA" id="ARBA00022989"/>
    </source>
</evidence>
<feature type="transmembrane region" description="Helical" evidence="13">
    <location>
        <begin position="632"/>
        <end position="651"/>
    </location>
</feature>
<evidence type="ECO:0000259" key="14">
    <source>
        <dbReference type="PROSITE" id="PS50125"/>
    </source>
</evidence>
<feature type="transmembrane region" description="Helical" evidence="13">
    <location>
        <begin position="735"/>
        <end position="757"/>
    </location>
</feature>
<evidence type="ECO:0000256" key="12">
    <source>
        <dbReference type="SAM" id="Coils"/>
    </source>
</evidence>
<organism evidence="15 16">
    <name type="scientific">Drosophila pseudoobscura pseudoobscura</name>
    <name type="common">Fruit fly</name>
    <dbReference type="NCBI Taxonomy" id="46245"/>
    <lineage>
        <taxon>Eukaryota</taxon>
        <taxon>Metazoa</taxon>
        <taxon>Ecdysozoa</taxon>
        <taxon>Arthropoda</taxon>
        <taxon>Hexapoda</taxon>
        <taxon>Insecta</taxon>
        <taxon>Pterygota</taxon>
        <taxon>Neoptera</taxon>
        <taxon>Endopterygota</taxon>
        <taxon>Diptera</taxon>
        <taxon>Brachycera</taxon>
        <taxon>Muscomorpha</taxon>
        <taxon>Ephydroidea</taxon>
        <taxon>Drosophilidae</taxon>
        <taxon>Drosophila</taxon>
        <taxon>Sophophora</taxon>
    </lineage>
</organism>
<dbReference type="SMART" id="SM00044">
    <property type="entry name" value="CYCc"/>
    <property type="match status" value="2"/>
</dbReference>
<dbReference type="InterPro" id="IPR029787">
    <property type="entry name" value="Nucleotide_cyclase"/>
</dbReference>
<dbReference type="InterPro" id="IPR001054">
    <property type="entry name" value="A/G_cyclase"/>
</dbReference>
<feature type="transmembrane region" description="Helical" evidence="13">
    <location>
        <begin position="764"/>
        <end position="781"/>
    </location>
</feature>
<dbReference type="Proteomes" id="UP000001819">
    <property type="component" value="Chromosome 4"/>
</dbReference>
<keyword evidence="6" id="KW-0547">Nucleotide-binding</keyword>
<dbReference type="GO" id="GO:0035556">
    <property type="term" value="P:intracellular signal transduction"/>
    <property type="evidence" value="ECO:0007669"/>
    <property type="project" value="InterPro"/>
</dbReference>
<evidence type="ECO:0000256" key="7">
    <source>
        <dbReference type="ARBA" id="ARBA00022840"/>
    </source>
</evidence>
<evidence type="ECO:0000256" key="13">
    <source>
        <dbReference type="SAM" id="Phobius"/>
    </source>
</evidence>
<dbReference type="GO" id="GO:0005886">
    <property type="term" value="C:plasma membrane"/>
    <property type="evidence" value="ECO:0007669"/>
    <property type="project" value="TreeGrafter"/>
</dbReference>
<gene>
    <name evidence="16" type="primary">LOC6902466</name>
</gene>
<feature type="transmembrane region" description="Helical" evidence="13">
    <location>
        <begin position="685"/>
        <end position="708"/>
    </location>
</feature>